<dbReference type="SUPFAM" id="SSF52833">
    <property type="entry name" value="Thioredoxin-like"/>
    <property type="match status" value="1"/>
</dbReference>
<reference evidence="2 3" key="1">
    <citation type="submission" date="2018-05" db="EMBL/GenBank/DDBJ databases">
        <title>Genomic Encyclopedia of Type Strains, Phase IV (KMG-IV): sequencing the most valuable type-strain genomes for metagenomic binning, comparative biology and taxonomic classification.</title>
        <authorList>
            <person name="Goeker M."/>
        </authorList>
    </citation>
    <scope>NUCLEOTIDE SEQUENCE [LARGE SCALE GENOMIC DNA]</scope>
    <source>
        <strain evidence="2 3">DSM 23606</strain>
    </source>
</reference>
<dbReference type="SUPFAM" id="SSF48208">
    <property type="entry name" value="Six-hairpin glycosidases"/>
    <property type="match status" value="1"/>
</dbReference>
<dbReference type="InterPro" id="IPR004879">
    <property type="entry name" value="Ssp411-like_TRX"/>
</dbReference>
<dbReference type="PANTHER" id="PTHR42899:SF1">
    <property type="entry name" value="SPERMATOGENESIS-ASSOCIATED PROTEIN 20"/>
    <property type="match status" value="1"/>
</dbReference>
<organism evidence="2 3">
    <name type="scientific">Plasticicumulans acidivorans</name>
    <dbReference type="NCBI Taxonomy" id="886464"/>
    <lineage>
        <taxon>Bacteria</taxon>
        <taxon>Pseudomonadati</taxon>
        <taxon>Pseudomonadota</taxon>
        <taxon>Gammaproteobacteria</taxon>
        <taxon>Candidatus Competibacteraceae</taxon>
        <taxon>Plasticicumulans</taxon>
    </lineage>
</organism>
<dbReference type="RefSeq" id="WP_110018161.1">
    <property type="nucleotide sequence ID" value="NZ_QGTJ01000004.1"/>
</dbReference>
<comment type="caution">
    <text evidence="2">The sequence shown here is derived from an EMBL/GenBank/DDBJ whole genome shotgun (WGS) entry which is preliminary data.</text>
</comment>
<dbReference type="Pfam" id="PF03190">
    <property type="entry name" value="Thioredox_DsbH"/>
    <property type="match status" value="1"/>
</dbReference>
<dbReference type="Gene3D" id="3.40.30.10">
    <property type="entry name" value="Glutaredoxin"/>
    <property type="match status" value="1"/>
</dbReference>
<gene>
    <name evidence="2" type="ORF">C7443_104124</name>
</gene>
<evidence type="ECO:0000313" key="3">
    <source>
        <dbReference type="Proteomes" id="UP000246569"/>
    </source>
</evidence>
<keyword evidence="3" id="KW-1185">Reference proteome</keyword>
<dbReference type="PANTHER" id="PTHR42899">
    <property type="entry name" value="SPERMATOGENESIS-ASSOCIATED PROTEIN 20"/>
    <property type="match status" value="1"/>
</dbReference>
<accession>A0A317N0U3</accession>
<evidence type="ECO:0000313" key="2">
    <source>
        <dbReference type="EMBL" id="PWV62329.1"/>
    </source>
</evidence>
<dbReference type="OrthoDB" id="9762614at2"/>
<name>A0A317N0U3_9GAMM</name>
<dbReference type="CDD" id="cd02955">
    <property type="entry name" value="SSP411"/>
    <property type="match status" value="1"/>
</dbReference>
<dbReference type="InterPro" id="IPR008928">
    <property type="entry name" value="6-hairpin_glycosidase_sf"/>
</dbReference>
<proteinExistence type="predicted"/>
<dbReference type="InterPro" id="IPR024705">
    <property type="entry name" value="Ssp411"/>
</dbReference>
<feature type="domain" description="Spermatogenesis-associated protein 20-like TRX" evidence="1">
    <location>
        <begin position="3"/>
        <end position="165"/>
    </location>
</feature>
<dbReference type="GO" id="GO:0005975">
    <property type="term" value="P:carbohydrate metabolic process"/>
    <property type="evidence" value="ECO:0007669"/>
    <property type="project" value="InterPro"/>
</dbReference>
<protein>
    <recommendedName>
        <fullName evidence="1">Spermatogenesis-associated protein 20-like TRX domain-containing protein</fullName>
    </recommendedName>
</protein>
<dbReference type="EMBL" id="QGTJ01000004">
    <property type="protein sequence ID" value="PWV62329.1"/>
    <property type="molecule type" value="Genomic_DNA"/>
</dbReference>
<dbReference type="AlphaFoldDB" id="A0A317N0U3"/>
<evidence type="ECO:0000259" key="1">
    <source>
        <dbReference type="Pfam" id="PF03190"/>
    </source>
</evidence>
<dbReference type="PIRSF" id="PIRSF006402">
    <property type="entry name" value="UCP006402_thioredoxin"/>
    <property type="match status" value="1"/>
</dbReference>
<dbReference type="Proteomes" id="UP000246569">
    <property type="component" value="Unassembled WGS sequence"/>
</dbReference>
<dbReference type="InterPro" id="IPR036249">
    <property type="entry name" value="Thioredoxin-like_sf"/>
</dbReference>
<sequence>MANRLQAAASPYLQQHAADPVDWYPWGSEALARARTEQRPILLSIGYAACHWCHVMAHESFADAGIAERMNRLFICIKVDREERPDLDRIYQQAHQLLNGRPGGWPLTVVLTPDDLLPFFCGTYLPKSPRHGLPGFGELLERIHTFWQQRPELIRTQNAQLAAALHTIAASAPSDRPHLTPAPLAALRPALLRAVDPLNGGFGSAPKFPQANLLARLQRIAYDARCAGTVDVEVEDSLRRTLRGMCFGGLCDQIGGGFFRYSVDARWEIPHFEKMLYDQALLIPLLADAVASQLCPELSDTLERSVDFLQRELLAAGGLCATLDADSDGGEGRYYLWTPESARAAGLDAEHYALAAACWGLDAPANFEGVWHVRQRRSTAELATTFGLDPPTVATRLAHARMQLLTARARRSPPARDDKQLTAWNALAISALARSGRLLAREDWIELATKLHAQLRGEAWRNGRLYAVRRHGQAYQAAFLDDYAFLLDASLELLQCRWNAETLGFTVALADRLLDQFEDRDAGGCYFSPHDAEPLPARPKPLHDETLPSANGITARCLLQLGHLLGQPRYLRSAERILEWAWPALETQPLSCATLLTALEEYCQPALQVRLHGEAAACRSWWEFAVRQPAARRCVFAIGDANAALPAVLQAPRIQSAAVCAQICRGAHCDEPLTDFDAFTAALSVSQP</sequence>